<dbReference type="AlphaFoldDB" id="A0ABD3D4F9"/>
<keyword evidence="1" id="KW-0732">Signal</keyword>
<reference evidence="3" key="1">
    <citation type="journal article" date="2024" name="IScience">
        <title>Strigolactones Initiate the Formation of Haustorium-like Structures in Castilleja.</title>
        <authorList>
            <person name="Buerger M."/>
            <person name="Peterson D."/>
            <person name="Chory J."/>
        </authorList>
    </citation>
    <scope>NUCLEOTIDE SEQUENCE [LARGE SCALE GENOMIC DNA]</scope>
</reference>
<feature type="chain" id="PRO_5044857672" evidence="1">
    <location>
        <begin position="18"/>
        <end position="55"/>
    </location>
</feature>
<organism evidence="2 3">
    <name type="scientific">Castilleja foliolosa</name>
    <dbReference type="NCBI Taxonomy" id="1961234"/>
    <lineage>
        <taxon>Eukaryota</taxon>
        <taxon>Viridiplantae</taxon>
        <taxon>Streptophyta</taxon>
        <taxon>Embryophyta</taxon>
        <taxon>Tracheophyta</taxon>
        <taxon>Spermatophyta</taxon>
        <taxon>Magnoliopsida</taxon>
        <taxon>eudicotyledons</taxon>
        <taxon>Gunneridae</taxon>
        <taxon>Pentapetalae</taxon>
        <taxon>asterids</taxon>
        <taxon>lamiids</taxon>
        <taxon>Lamiales</taxon>
        <taxon>Orobanchaceae</taxon>
        <taxon>Pedicularideae</taxon>
        <taxon>Castillejinae</taxon>
        <taxon>Castilleja</taxon>
    </lineage>
</organism>
<name>A0ABD3D4F9_9LAMI</name>
<sequence length="55" mass="6284">MGLWCFWVLKLMKWCFYASDKKASKTEVANKYNYCSPEAAMLAAAKHFSGKVILC</sequence>
<comment type="caution">
    <text evidence="2">The sequence shown here is derived from an EMBL/GenBank/DDBJ whole genome shotgun (WGS) entry which is preliminary data.</text>
</comment>
<accession>A0ABD3D4F9</accession>
<proteinExistence type="predicted"/>
<protein>
    <submittedName>
        <fullName evidence="2">Uncharacterized protein</fullName>
    </submittedName>
</protein>
<evidence type="ECO:0000313" key="3">
    <source>
        <dbReference type="Proteomes" id="UP001632038"/>
    </source>
</evidence>
<evidence type="ECO:0000313" key="2">
    <source>
        <dbReference type="EMBL" id="KAL3636169.1"/>
    </source>
</evidence>
<keyword evidence="3" id="KW-1185">Reference proteome</keyword>
<feature type="signal peptide" evidence="1">
    <location>
        <begin position="1"/>
        <end position="17"/>
    </location>
</feature>
<evidence type="ECO:0000256" key="1">
    <source>
        <dbReference type="SAM" id="SignalP"/>
    </source>
</evidence>
<dbReference type="EMBL" id="JAVIJP010000027">
    <property type="protein sequence ID" value="KAL3636169.1"/>
    <property type="molecule type" value="Genomic_DNA"/>
</dbReference>
<gene>
    <name evidence="2" type="ORF">CASFOL_020716</name>
</gene>
<dbReference type="Proteomes" id="UP001632038">
    <property type="component" value="Unassembled WGS sequence"/>
</dbReference>